<protein>
    <recommendedName>
        <fullName evidence="1">Outer membrane protein beta-barrel domain-containing protein</fullName>
    </recommendedName>
</protein>
<name>A0A8J3DCK8_9BACT</name>
<accession>A0A8J3DCK8</accession>
<feature type="domain" description="Outer membrane protein beta-barrel" evidence="1">
    <location>
        <begin position="20"/>
        <end position="198"/>
    </location>
</feature>
<proteinExistence type="predicted"/>
<sequence length="223" mass="25670">MLSFFAVDRAQAQGKGYVRRHLEFYDDKPIHYGFLFAVPVTRFNIQHSDKFLESDSAYAIGSPAQPAFRMGFTVNAFLNDHFDIRTTPSVSLYERQVRFDYPSGNKRLEKRESTWIEIPFLVKYKSVRRVNTRMYLLAGATLAIETNVKRSRGGGAANQLDTRTSDFTVDYGVGFEQFFQFFKFAPELRFSHGLVNMLQPGANVSVGIERMRTHTVTLYLNFE</sequence>
<dbReference type="Pfam" id="PF13568">
    <property type="entry name" value="OMP_b-brl_2"/>
    <property type="match status" value="1"/>
</dbReference>
<keyword evidence="3" id="KW-1185">Reference proteome</keyword>
<organism evidence="2 3">
    <name type="scientific">Persicitalea jodogahamensis</name>
    <dbReference type="NCBI Taxonomy" id="402147"/>
    <lineage>
        <taxon>Bacteria</taxon>
        <taxon>Pseudomonadati</taxon>
        <taxon>Bacteroidota</taxon>
        <taxon>Cytophagia</taxon>
        <taxon>Cytophagales</taxon>
        <taxon>Spirosomataceae</taxon>
        <taxon>Persicitalea</taxon>
    </lineage>
</organism>
<evidence type="ECO:0000259" key="1">
    <source>
        <dbReference type="Pfam" id="PF13568"/>
    </source>
</evidence>
<gene>
    <name evidence="2" type="ORF">GCM10007390_42750</name>
</gene>
<dbReference type="EMBL" id="BMXF01000005">
    <property type="protein sequence ID" value="GHB83224.1"/>
    <property type="molecule type" value="Genomic_DNA"/>
</dbReference>
<dbReference type="Proteomes" id="UP000598271">
    <property type="component" value="Unassembled WGS sequence"/>
</dbReference>
<dbReference type="AlphaFoldDB" id="A0A8J3DCK8"/>
<reference evidence="2 3" key="1">
    <citation type="journal article" date="2014" name="Int. J. Syst. Evol. Microbiol.">
        <title>Complete genome sequence of Corynebacterium casei LMG S-19264T (=DSM 44701T), isolated from a smear-ripened cheese.</title>
        <authorList>
            <consortium name="US DOE Joint Genome Institute (JGI-PGF)"/>
            <person name="Walter F."/>
            <person name="Albersmeier A."/>
            <person name="Kalinowski J."/>
            <person name="Ruckert C."/>
        </authorList>
    </citation>
    <scope>NUCLEOTIDE SEQUENCE [LARGE SCALE GENOMIC DNA]</scope>
    <source>
        <strain evidence="2 3">KCTC 12866</strain>
    </source>
</reference>
<dbReference type="InterPro" id="IPR025665">
    <property type="entry name" value="Beta-barrel_OMP_2"/>
</dbReference>
<dbReference type="RefSeq" id="WP_229581279.1">
    <property type="nucleotide sequence ID" value="NZ_BMXF01000005.1"/>
</dbReference>
<comment type="caution">
    <text evidence="2">The sequence shown here is derived from an EMBL/GenBank/DDBJ whole genome shotgun (WGS) entry which is preliminary data.</text>
</comment>
<evidence type="ECO:0000313" key="3">
    <source>
        <dbReference type="Proteomes" id="UP000598271"/>
    </source>
</evidence>
<evidence type="ECO:0000313" key="2">
    <source>
        <dbReference type="EMBL" id="GHB83224.1"/>
    </source>
</evidence>